<sequence>MKKLNLKTDVKYKMIIVVISLLIFISILSYQFTDSNFYIISTIIGILSIIAIIISVTGLIKSIKNFNHPRSKRRFFLYFIVGFLVCALLYFIIANIVDALEYLT</sequence>
<evidence type="ECO:0000313" key="3">
    <source>
        <dbReference type="Proteomes" id="UP000238882"/>
    </source>
</evidence>
<protein>
    <submittedName>
        <fullName evidence="2">Uncharacterized protein</fullName>
    </submittedName>
</protein>
<organism evidence="2 3">
    <name type="scientific">Polaribacter porphyrae</name>
    <dbReference type="NCBI Taxonomy" id="1137780"/>
    <lineage>
        <taxon>Bacteria</taxon>
        <taxon>Pseudomonadati</taxon>
        <taxon>Bacteroidota</taxon>
        <taxon>Flavobacteriia</taxon>
        <taxon>Flavobacteriales</taxon>
        <taxon>Flavobacteriaceae</taxon>
    </lineage>
</organism>
<feature type="transmembrane region" description="Helical" evidence="1">
    <location>
        <begin position="38"/>
        <end position="63"/>
    </location>
</feature>
<dbReference type="OrthoDB" id="1203226at2"/>
<dbReference type="Proteomes" id="UP000238882">
    <property type="component" value="Unassembled WGS sequence"/>
</dbReference>
<keyword evidence="1" id="KW-1133">Transmembrane helix</keyword>
<keyword evidence="1" id="KW-0812">Transmembrane</keyword>
<reference evidence="2 3" key="1">
    <citation type="submission" date="2016-12" db="EMBL/GenBank/DDBJ databases">
        <title>Trade-off between light-utilization and light-protection in marine flavobacteria.</title>
        <authorList>
            <person name="Kumagai Y."/>
            <person name="Yoshizawa S."/>
            <person name="Kogure K."/>
            <person name="Iwasaki W."/>
        </authorList>
    </citation>
    <scope>NUCLEOTIDE SEQUENCE [LARGE SCALE GENOMIC DNA]</scope>
    <source>
        <strain evidence="2 3">NBRC 108759</strain>
    </source>
</reference>
<evidence type="ECO:0000256" key="1">
    <source>
        <dbReference type="SAM" id="Phobius"/>
    </source>
</evidence>
<feature type="transmembrane region" description="Helical" evidence="1">
    <location>
        <begin position="12"/>
        <end position="32"/>
    </location>
</feature>
<proteinExistence type="predicted"/>
<keyword evidence="1" id="KW-0472">Membrane</keyword>
<dbReference type="RefSeq" id="WP_105014874.1">
    <property type="nucleotide sequence ID" value="NZ_MSCN01000001.1"/>
</dbReference>
<accession>A0A2S7WL05</accession>
<feature type="transmembrane region" description="Helical" evidence="1">
    <location>
        <begin position="75"/>
        <end position="97"/>
    </location>
</feature>
<name>A0A2S7WL05_9FLAO</name>
<keyword evidence="3" id="KW-1185">Reference proteome</keyword>
<dbReference type="AlphaFoldDB" id="A0A2S7WL05"/>
<gene>
    <name evidence="2" type="ORF">BTO18_03380</name>
</gene>
<dbReference type="EMBL" id="MSCN01000001">
    <property type="protein sequence ID" value="PQJ78290.1"/>
    <property type="molecule type" value="Genomic_DNA"/>
</dbReference>
<evidence type="ECO:0000313" key="2">
    <source>
        <dbReference type="EMBL" id="PQJ78290.1"/>
    </source>
</evidence>
<comment type="caution">
    <text evidence="2">The sequence shown here is derived from an EMBL/GenBank/DDBJ whole genome shotgun (WGS) entry which is preliminary data.</text>
</comment>